<name>A0A0K1JQL6_9MICO</name>
<dbReference type="SUPFAM" id="SSF53649">
    <property type="entry name" value="Alkaline phosphatase-like"/>
    <property type="match status" value="1"/>
</dbReference>
<dbReference type="Gene3D" id="3.40.720.10">
    <property type="entry name" value="Alkaline Phosphatase, subunit A"/>
    <property type="match status" value="1"/>
</dbReference>
<dbReference type="EMBL" id="CP011112">
    <property type="protein sequence ID" value="AKU19016.1"/>
    <property type="molecule type" value="Genomic_DNA"/>
</dbReference>
<sequence length="274" mass="29057">MGRNRLLLIGLDGVRLDTLREARTPNIDTISAAGFFAPVEVSRQAPSASGASWSTIATGVWPAKHGVIENDFVDHRLADFPDFLSRLRHEVPGLKTYVGVAWPPLVDDVPGPVYQGGGVLADTGNGGVADDDRTAVSAAKALSDGSVHVSFLHFDLCDHIGHEQGPGPAYTAAVEDSDHRIGLVLKGIQARPSYAEEDWTYVVTTDHGHRDGGGHGGDSDAERTAWIAASGPGVPSTPPRSLEQVDIHAHALSVFGVDPAPDWQLDGRPFGRDD</sequence>
<dbReference type="STRING" id="571913.VV02_16715"/>
<gene>
    <name evidence="1" type="ORF">VV02_16715</name>
</gene>
<organism evidence="1 2">
    <name type="scientific">Luteipulveratus mongoliensis</name>
    <dbReference type="NCBI Taxonomy" id="571913"/>
    <lineage>
        <taxon>Bacteria</taxon>
        <taxon>Bacillati</taxon>
        <taxon>Actinomycetota</taxon>
        <taxon>Actinomycetes</taxon>
        <taxon>Micrococcales</taxon>
        <taxon>Dermacoccaceae</taxon>
        <taxon>Luteipulveratus</taxon>
    </lineage>
</organism>
<dbReference type="PANTHER" id="PTHR10151:SF120">
    <property type="entry name" value="BIS(5'-ADENOSYL)-TRIPHOSPHATASE"/>
    <property type="match status" value="1"/>
</dbReference>
<dbReference type="PANTHER" id="PTHR10151">
    <property type="entry name" value="ECTONUCLEOTIDE PYROPHOSPHATASE/PHOSPHODIESTERASE"/>
    <property type="match status" value="1"/>
</dbReference>
<protein>
    <recommendedName>
        <fullName evidence="3">Phosphodiesterase</fullName>
    </recommendedName>
</protein>
<reference evidence="1 2" key="1">
    <citation type="submission" date="2015-03" db="EMBL/GenBank/DDBJ databases">
        <title>Luteipulveratus halotolerans sp. nov., a novel actinobacterium (Dermacoccaceae) from Sarawak, Malaysia.</title>
        <authorList>
            <person name="Juboi H."/>
            <person name="Basik A."/>
            <person name="Shamsul S.S."/>
            <person name="Arnold P."/>
            <person name="Schmitt E.K."/>
            <person name="Sanglier J.-J."/>
            <person name="Yeo T."/>
        </authorList>
    </citation>
    <scope>NUCLEOTIDE SEQUENCE [LARGE SCALE GENOMIC DNA]</scope>
    <source>
        <strain evidence="1 2">MN07-A0370</strain>
    </source>
</reference>
<dbReference type="KEGG" id="lmoi:VV02_16715"/>
<evidence type="ECO:0000313" key="1">
    <source>
        <dbReference type="EMBL" id="AKU19016.1"/>
    </source>
</evidence>
<dbReference type="GO" id="GO:0016787">
    <property type="term" value="F:hydrolase activity"/>
    <property type="evidence" value="ECO:0007669"/>
    <property type="project" value="UniProtKB-ARBA"/>
</dbReference>
<evidence type="ECO:0000313" key="2">
    <source>
        <dbReference type="Proteomes" id="UP000066480"/>
    </source>
</evidence>
<dbReference type="Pfam" id="PF01663">
    <property type="entry name" value="Phosphodiest"/>
    <property type="match status" value="1"/>
</dbReference>
<dbReference type="InterPro" id="IPR002591">
    <property type="entry name" value="Phosphodiest/P_Trfase"/>
</dbReference>
<dbReference type="InterPro" id="IPR017850">
    <property type="entry name" value="Alkaline_phosphatase_core_sf"/>
</dbReference>
<evidence type="ECO:0008006" key="3">
    <source>
        <dbReference type="Google" id="ProtNLM"/>
    </source>
</evidence>
<proteinExistence type="predicted"/>
<keyword evidence="2" id="KW-1185">Reference proteome</keyword>
<accession>A0A0K1JQL6</accession>
<dbReference type="AlphaFoldDB" id="A0A0K1JQL6"/>
<dbReference type="Proteomes" id="UP000066480">
    <property type="component" value="Chromosome"/>
</dbReference>
<dbReference type="PATRIC" id="fig|571913.6.peg.3389"/>